<proteinExistence type="predicted"/>
<keyword evidence="2" id="KW-1185">Reference proteome</keyword>
<gene>
    <name evidence="1" type="ORF">RO3G_08079</name>
</gene>
<dbReference type="STRING" id="246409.I1C4J4"/>
<dbReference type="OrthoDB" id="3357341at2759"/>
<dbReference type="Proteomes" id="UP000009138">
    <property type="component" value="Unassembled WGS sequence"/>
</dbReference>
<evidence type="ECO:0000313" key="2">
    <source>
        <dbReference type="Proteomes" id="UP000009138"/>
    </source>
</evidence>
<dbReference type="RefSeq" id="XP_067518770.1">
    <property type="nucleotide sequence ID" value="XM_067662669.1"/>
</dbReference>
<organism evidence="1 2">
    <name type="scientific">Rhizopus delemar (strain RA 99-880 / ATCC MYA-4621 / FGSC 9543 / NRRL 43880)</name>
    <name type="common">Mucormycosis agent</name>
    <name type="synonym">Rhizopus arrhizus var. delemar</name>
    <dbReference type="NCBI Taxonomy" id="246409"/>
    <lineage>
        <taxon>Eukaryota</taxon>
        <taxon>Fungi</taxon>
        <taxon>Fungi incertae sedis</taxon>
        <taxon>Mucoromycota</taxon>
        <taxon>Mucoromycotina</taxon>
        <taxon>Mucoromycetes</taxon>
        <taxon>Mucorales</taxon>
        <taxon>Mucorineae</taxon>
        <taxon>Rhizopodaceae</taxon>
        <taxon>Rhizopus</taxon>
    </lineage>
</organism>
<dbReference type="EMBL" id="CH476737">
    <property type="protein sequence ID" value="EIE83374.1"/>
    <property type="molecule type" value="Genomic_DNA"/>
</dbReference>
<name>I1C4J4_RHIO9</name>
<dbReference type="GeneID" id="93615050"/>
<dbReference type="AlphaFoldDB" id="I1C4J4"/>
<dbReference type="VEuPathDB" id="FungiDB:RO3G_08079"/>
<dbReference type="InParanoid" id="I1C4J4"/>
<reference evidence="1 2" key="1">
    <citation type="journal article" date="2009" name="PLoS Genet.">
        <title>Genomic analysis of the basal lineage fungus Rhizopus oryzae reveals a whole-genome duplication.</title>
        <authorList>
            <person name="Ma L.-J."/>
            <person name="Ibrahim A.S."/>
            <person name="Skory C."/>
            <person name="Grabherr M.G."/>
            <person name="Burger G."/>
            <person name="Butler M."/>
            <person name="Elias M."/>
            <person name="Idnurm A."/>
            <person name="Lang B.F."/>
            <person name="Sone T."/>
            <person name="Abe A."/>
            <person name="Calvo S.E."/>
            <person name="Corrochano L.M."/>
            <person name="Engels R."/>
            <person name="Fu J."/>
            <person name="Hansberg W."/>
            <person name="Kim J.-M."/>
            <person name="Kodira C.D."/>
            <person name="Koehrsen M.J."/>
            <person name="Liu B."/>
            <person name="Miranda-Saavedra D."/>
            <person name="O'Leary S."/>
            <person name="Ortiz-Castellanos L."/>
            <person name="Poulter R."/>
            <person name="Rodriguez-Romero J."/>
            <person name="Ruiz-Herrera J."/>
            <person name="Shen Y.-Q."/>
            <person name="Zeng Q."/>
            <person name="Galagan J."/>
            <person name="Birren B.W."/>
            <person name="Cuomo C.A."/>
            <person name="Wickes B.L."/>
        </authorList>
    </citation>
    <scope>NUCLEOTIDE SEQUENCE [LARGE SCALE GENOMIC DNA]</scope>
    <source>
        <strain evidence="2">RA 99-880 / ATCC MYA-4621 / FGSC 9543 / NRRL 43880</strain>
    </source>
</reference>
<accession>I1C4J4</accession>
<sequence>MTLTIDDVIRHRLSKFYAVSLVHPITFEMMAEAHAKSATDKEKHIILHYENEQDAQVELRDTSKIGFEWSFAWEGERYRWFEASYFYRFRFTLLNPSFFIAGFAKVE</sequence>
<protein>
    <submittedName>
        <fullName evidence="1">Uncharacterized protein</fullName>
    </submittedName>
</protein>
<evidence type="ECO:0000313" key="1">
    <source>
        <dbReference type="EMBL" id="EIE83374.1"/>
    </source>
</evidence>